<feature type="transmembrane region" description="Helical" evidence="9">
    <location>
        <begin position="127"/>
        <end position="146"/>
    </location>
</feature>
<keyword evidence="5 9" id="KW-0812">Transmembrane</keyword>
<dbReference type="GO" id="GO:0015740">
    <property type="term" value="P:C4-dicarboxylate transport"/>
    <property type="evidence" value="ECO:0007669"/>
    <property type="project" value="TreeGrafter"/>
</dbReference>
<dbReference type="EMBL" id="CP121694">
    <property type="protein sequence ID" value="WRO22909.1"/>
    <property type="molecule type" value="Genomic_DNA"/>
</dbReference>
<keyword evidence="7 9" id="KW-0472">Membrane</keyword>
<feature type="transmembrane region" description="Helical" evidence="9">
    <location>
        <begin position="14"/>
        <end position="35"/>
    </location>
</feature>
<dbReference type="InterPro" id="IPR007387">
    <property type="entry name" value="TRAP_DctQ"/>
</dbReference>
<dbReference type="GO" id="GO:0005886">
    <property type="term" value="C:plasma membrane"/>
    <property type="evidence" value="ECO:0007669"/>
    <property type="project" value="UniProtKB-SubCell"/>
</dbReference>
<keyword evidence="6 9" id="KW-1133">Transmembrane helix</keyword>
<keyword evidence="12" id="KW-1185">Reference proteome</keyword>
<dbReference type="RefSeq" id="WP_366922305.1">
    <property type="nucleotide sequence ID" value="NZ_CP121694.1"/>
</dbReference>
<evidence type="ECO:0000313" key="11">
    <source>
        <dbReference type="EMBL" id="WRO22909.1"/>
    </source>
</evidence>
<gene>
    <name evidence="11" type="ORF">MFMK1_002753</name>
</gene>
<evidence type="ECO:0000259" key="10">
    <source>
        <dbReference type="Pfam" id="PF04290"/>
    </source>
</evidence>
<proteinExistence type="inferred from homology"/>
<dbReference type="PANTHER" id="PTHR35011">
    <property type="entry name" value="2,3-DIKETO-L-GULONATE TRAP TRANSPORTER SMALL PERMEASE PROTEIN YIAM"/>
    <property type="match status" value="1"/>
</dbReference>
<keyword evidence="4" id="KW-0997">Cell inner membrane</keyword>
<evidence type="ECO:0000256" key="8">
    <source>
        <dbReference type="ARBA" id="ARBA00038436"/>
    </source>
</evidence>
<evidence type="ECO:0000256" key="2">
    <source>
        <dbReference type="ARBA" id="ARBA00022448"/>
    </source>
</evidence>
<dbReference type="PANTHER" id="PTHR35011:SF2">
    <property type="entry name" value="2,3-DIKETO-L-GULONATE TRAP TRANSPORTER SMALL PERMEASE PROTEIN YIAM"/>
    <property type="match status" value="1"/>
</dbReference>
<feature type="transmembrane region" description="Helical" evidence="9">
    <location>
        <begin position="86"/>
        <end position="107"/>
    </location>
</feature>
<sequence length="167" mass="18174">MALFDKILSRIEEFLVAIALGVATAITFIETVLRYVFETSLGSSYEVTIYLLIFVGFIGASIGVRDKVHIGVDILVEKFPYGVQKVVSTTTLLISAFFCLIVAYLGVKQVGVIAAFGQVTPEMEIPLTIPISIIPIGFSLMTLRFLQEAVKVIKTPTEEMGKKAGGH</sequence>
<evidence type="ECO:0000256" key="9">
    <source>
        <dbReference type="SAM" id="Phobius"/>
    </source>
</evidence>
<dbReference type="InterPro" id="IPR055348">
    <property type="entry name" value="DctQ"/>
</dbReference>
<evidence type="ECO:0000256" key="1">
    <source>
        <dbReference type="ARBA" id="ARBA00004429"/>
    </source>
</evidence>
<evidence type="ECO:0000256" key="5">
    <source>
        <dbReference type="ARBA" id="ARBA00022692"/>
    </source>
</evidence>
<reference evidence="11 12" key="1">
    <citation type="submission" date="2023-04" db="EMBL/GenBank/DDBJ databases">
        <authorList>
            <person name="Hsu D."/>
        </authorList>
    </citation>
    <scope>NUCLEOTIDE SEQUENCE [LARGE SCALE GENOMIC DNA]</scope>
    <source>
        <strain evidence="11 12">MK1</strain>
    </source>
</reference>
<evidence type="ECO:0000256" key="6">
    <source>
        <dbReference type="ARBA" id="ARBA00022989"/>
    </source>
</evidence>
<dbReference type="Proteomes" id="UP001329915">
    <property type="component" value="Chromosome"/>
</dbReference>
<evidence type="ECO:0000256" key="3">
    <source>
        <dbReference type="ARBA" id="ARBA00022475"/>
    </source>
</evidence>
<keyword evidence="2" id="KW-0813">Transport</keyword>
<dbReference type="KEGG" id="dbc:MFMK1_002753"/>
<accession>A0AAU0USU8</accession>
<evidence type="ECO:0000256" key="7">
    <source>
        <dbReference type="ARBA" id="ARBA00023136"/>
    </source>
</evidence>
<evidence type="ECO:0000313" key="12">
    <source>
        <dbReference type="Proteomes" id="UP001329915"/>
    </source>
</evidence>
<keyword evidence="3" id="KW-1003">Cell membrane</keyword>
<dbReference type="AlphaFoldDB" id="A0AAU0USU8"/>
<evidence type="ECO:0000256" key="4">
    <source>
        <dbReference type="ARBA" id="ARBA00022519"/>
    </source>
</evidence>
<protein>
    <submittedName>
        <fullName evidence="11">TRAP transporter small permease</fullName>
    </submittedName>
</protein>
<feature type="domain" description="Tripartite ATP-independent periplasmic transporters DctQ component" evidence="10">
    <location>
        <begin position="24"/>
        <end position="154"/>
    </location>
</feature>
<feature type="transmembrane region" description="Helical" evidence="9">
    <location>
        <begin position="47"/>
        <end position="65"/>
    </location>
</feature>
<comment type="subcellular location">
    <subcellularLocation>
        <location evidence="1">Cell inner membrane</location>
        <topology evidence="1">Multi-pass membrane protein</topology>
    </subcellularLocation>
</comment>
<dbReference type="GO" id="GO:0022857">
    <property type="term" value="F:transmembrane transporter activity"/>
    <property type="evidence" value="ECO:0007669"/>
    <property type="project" value="TreeGrafter"/>
</dbReference>
<name>A0AAU0USU8_9FIRM</name>
<organism evidence="11 12">
    <name type="scientific">Metallumcola ferriviriculae</name>
    <dbReference type="NCBI Taxonomy" id="3039180"/>
    <lineage>
        <taxon>Bacteria</taxon>
        <taxon>Bacillati</taxon>
        <taxon>Bacillota</taxon>
        <taxon>Clostridia</taxon>
        <taxon>Neomoorellales</taxon>
        <taxon>Desulfitibacteraceae</taxon>
        <taxon>Metallumcola</taxon>
    </lineage>
</organism>
<dbReference type="Pfam" id="PF04290">
    <property type="entry name" value="DctQ"/>
    <property type="match status" value="1"/>
</dbReference>
<comment type="similarity">
    <text evidence="8">Belongs to the TRAP transporter small permease family.</text>
</comment>